<dbReference type="GO" id="GO:0005886">
    <property type="term" value="C:plasma membrane"/>
    <property type="evidence" value="ECO:0007669"/>
    <property type="project" value="TreeGrafter"/>
</dbReference>
<dbReference type="GO" id="GO:0042391">
    <property type="term" value="P:regulation of membrane potential"/>
    <property type="evidence" value="ECO:0007669"/>
    <property type="project" value="TreeGrafter"/>
</dbReference>
<accession>A0AA36N882</accession>
<evidence type="ECO:0000256" key="3">
    <source>
        <dbReference type="ARBA" id="ARBA00022989"/>
    </source>
</evidence>
<dbReference type="SUPFAM" id="SSF81324">
    <property type="entry name" value="Voltage-gated potassium channels"/>
    <property type="match status" value="1"/>
</dbReference>
<dbReference type="InterPro" id="IPR005821">
    <property type="entry name" value="Ion_trans_dom"/>
</dbReference>
<dbReference type="Gene3D" id="1.10.287.630">
    <property type="entry name" value="Helix hairpin bin"/>
    <property type="match status" value="1"/>
</dbReference>
<comment type="caution">
    <text evidence="7">The sequence shown here is derived from an EMBL/GenBank/DDBJ whole genome shotgun (WGS) entry which is preliminary data.</text>
</comment>
<feature type="transmembrane region" description="Helical" evidence="5">
    <location>
        <begin position="381"/>
        <end position="401"/>
    </location>
</feature>
<dbReference type="InterPro" id="IPR018490">
    <property type="entry name" value="cNMP-bd_dom_sf"/>
</dbReference>
<keyword evidence="4 5" id="KW-0472">Membrane</keyword>
<reference evidence="7" key="1">
    <citation type="submission" date="2023-08" db="EMBL/GenBank/DDBJ databases">
        <authorList>
            <person name="Chen Y."/>
            <person name="Shah S."/>
            <person name="Dougan E. K."/>
            <person name="Thang M."/>
            <person name="Chan C."/>
        </authorList>
    </citation>
    <scope>NUCLEOTIDE SEQUENCE</scope>
</reference>
<dbReference type="PANTHER" id="PTHR10217:SF435">
    <property type="entry name" value="POTASSIUM VOLTAGE-GATED CHANNEL PROTEIN EAG"/>
    <property type="match status" value="1"/>
</dbReference>
<dbReference type="Proteomes" id="UP001178507">
    <property type="component" value="Unassembled WGS sequence"/>
</dbReference>
<dbReference type="GO" id="GO:0005249">
    <property type="term" value="F:voltage-gated potassium channel activity"/>
    <property type="evidence" value="ECO:0007669"/>
    <property type="project" value="TreeGrafter"/>
</dbReference>
<name>A0AA36N882_9DINO</name>
<feature type="transmembrane region" description="Helical" evidence="5">
    <location>
        <begin position="299"/>
        <end position="326"/>
    </location>
</feature>
<evidence type="ECO:0000256" key="2">
    <source>
        <dbReference type="ARBA" id="ARBA00022692"/>
    </source>
</evidence>
<dbReference type="Gene3D" id="1.10.287.70">
    <property type="match status" value="1"/>
</dbReference>
<keyword evidence="3 5" id="KW-1133">Transmembrane helix</keyword>
<dbReference type="SUPFAM" id="SSF51206">
    <property type="entry name" value="cAMP-binding domain-like"/>
    <property type="match status" value="1"/>
</dbReference>
<protein>
    <recommendedName>
        <fullName evidence="6">Ion transport domain-containing protein</fullName>
    </recommendedName>
</protein>
<dbReference type="Gene3D" id="2.60.120.10">
    <property type="entry name" value="Jelly Rolls"/>
    <property type="match status" value="1"/>
</dbReference>
<dbReference type="AlphaFoldDB" id="A0AA36N882"/>
<evidence type="ECO:0000313" key="8">
    <source>
        <dbReference type="Proteomes" id="UP001178507"/>
    </source>
</evidence>
<dbReference type="Pfam" id="PF00520">
    <property type="entry name" value="Ion_trans"/>
    <property type="match status" value="1"/>
</dbReference>
<organism evidence="7 8">
    <name type="scientific">Effrenium voratum</name>
    <dbReference type="NCBI Taxonomy" id="2562239"/>
    <lineage>
        <taxon>Eukaryota</taxon>
        <taxon>Sar</taxon>
        <taxon>Alveolata</taxon>
        <taxon>Dinophyceae</taxon>
        <taxon>Suessiales</taxon>
        <taxon>Symbiodiniaceae</taxon>
        <taxon>Effrenium</taxon>
    </lineage>
</organism>
<evidence type="ECO:0000259" key="6">
    <source>
        <dbReference type="Pfam" id="PF00520"/>
    </source>
</evidence>
<feature type="domain" description="Ion transport" evidence="6">
    <location>
        <begin position="158"/>
        <end position="409"/>
    </location>
</feature>
<evidence type="ECO:0000256" key="5">
    <source>
        <dbReference type="SAM" id="Phobius"/>
    </source>
</evidence>
<keyword evidence="8" id="KW-1185">Reference proteome</keyword>
<dbReference type="InterPro" id="IPR050818">
    <property type="entry name" value="KCNH_animal-type"/>
</dbReference>
<evidence type="ECO:0000313" key="7">
    <source>
        <dbReference type="EMBL" id="CAJ1402605.1"/>
    </source>
</evidence>
<proteinExistence type="predicted"/>
<dbReference type="PANTHER" id="PTHR10217">
    <property type="entry name" value="VOLTAGE AND LIGAND GATED POTASSIUM CHANNEL"/>
    <property type="match status" value="1"/>
</dbReference>
<dbReference type="InterPro" id="IPR014710">
    <property type="entry name" value="RmlC-like_jellyroll"/>
</dbReference>
<sequence>MTAMESPFQVLDKISSLNQAQERAIALLRIQLQTGLGAEEQEVSDDGAVPSERWEALPKTSQTLEVAEAEAFERPGPPDRALSTSRTKALCNIDLANLALREVWKTAFQRPTFVVEELKEETARVVHHSSLKKAAQEASGERKPCALILSPNDHLRVAWDLTGMLLLFYDIIAIPLTAFDPDPETFTQVMDWTTQIFWTWDIVMSLITGYVSEGEIVFRPWLICLNYLKTWFILDMAVCGPDWVSTFVELSSVDVTTDPGGVNRLLRSLRVVRTVRLLRLVKLKRILAMIKDRITSEAVFILVNICKLIVMLLLVNHFIAAAWYLLGTMGDPINNWLDVYDMRKDSANLGYRYSTSLHWSLTQFTPASMDVHPQNLAERSFAILVLIAGLVLFSSFISSITGSMSQLRNMKADKSKQFWLLRRYLKQQNVPRDLCFRVLRYIEYATANVHERVPEGRITILKNLTEQLRNELTFFTYYRCLKAHALFKQIDTMNQAILISMSSQVLRSLDLAAGDPLFSVVDVPYEMFWIQKGVIRYVLQDLTNGRPGASAALPPLPLRRRTLKTPCRQGEYLCEVALWSPWAHVGNAQAVAEANLVCIDQALFCEVALKDVDLGQIVTLYARRFLEFMSEEGSPWIEISNQEAKDFSQSFFSAD</sequence>
<evidence type="ECO:0000256" key="4">
    <source>
        <dbReference type="ARBA" id="ARBA00023136"/>
    </source>
</evidence>
<dbReference type="EMBL" id="CAUJNA010003460">
    <property type="protein sequence ID" value="CAJ1402605.1"/>
    <property type="molecule type" value="Genomic_DNA"/>
</dbReference>
<evidence type="ECO:0000256" key="1">
    <source>
        <dbReference type="ARBA" id="ARBA00004141"/>
    </source>
</evidence>
<gene>
    <name evidence="7" type="ORF">EVOR1521_LOCUS25452</name>
</gene>
<comment type="subcellular location">
    <subcellularLocation>
        <location evidence="1">Membrane</location>
        <topology evidence="1">Multi-pass membrane protein</topology>
    </subcellularLocation>
</comment>
<keyword evidence="2 5" id="KW-0812">Transmembrane</keyword>